<keyword evidence="2" id="KW-1185">Reference proteome</keyword>
<reference evidence="1 2" key="1">
    <citation type="submission" date="2015-09" db="EMBL/GenBank/DDBJ databases">
        <authorList>
            <consortium name="Swine Surveillance"/>
        </authorList>
    </citation>
    <scope>NUCLEOTIDE SEQUENCE [LARGE SCALE GENOMIC DNA]</scope>
    <source>
        <strain evidence="1 2">CECT 7688</strain>
    </source>
</reference>
<protein>
    <submittedName>
        <fullName evidence="1">Uncharacterized protein</fullName>
    </submittedName>
</protein>
<dbReference type="STRING" id="321267.SHM7688_02106"/>
<gene>
    <name evidence="1" type="ORF">SHM7688_02106</name>
</gene>
<organism evidence="1 2">
    <name type="scientific">Shimia marina</name>
    <dbReference type="NCBI Taxonomy" id="321267"/>
    <lineage>
        <taxon>Bacteria</taxon>
        <taxon>Pseudomonadati</taxon>
        <taxon>Pseudomonadota</taxon>
        <taxon>Alphaproteobacteria</taxon>
        <taxon>Rhodobacterales</taxon>
        <taxon>Roseobacteraceae</taxon>
    </lineage>
</organism>
<dbReference type="Proteomes" id="UP000054823">
    <property type="component" value="Unassembled WGS sequence"/>
</dbReference>
<proteinExistence type="predicted"/>
<evidence type="ECO:0000313" key="2">
    <source>
        <dbReference type="Proteomes" id="UP000054823"/>
    </source>
</evidence>
<dbReference type="EMBL" id="CYPW01000019">
    <property type="protein sequence ID" value="CUH52659.1"/>
    <property type="molecule type" value="Genomic_DNA"/>
</dbReference>
<name>A0A0P1ER35_9RHOB</name>
<sequence length="86" mass="9716">MHVTDIQISNPTYRQTLGEFSAMVSLSCDARDVRLLCNVPAEEEQSKGARRLAFIRDALRQLRRMPEIRTGREEVSFAPGILPNEG</sequence>
<dbReference type="AlphaFoldDB" id="A0A0P1ER35"/>
<evidence type="ECO:0000313" key="1">
    <source>
        <dbReference type="EMBL" id="CUH52659.1"/>
    </source>
</evidence>
<accession>A0A0P1ER35</accession>